<accession>A0A183T475</accession>
<feature type="region of interest" description="Disordered" evidence="1">
    <location>
        <begin position="114"/>
        <end position="140"/>
    </location>
</feature>
<dbReference type="AlphaFoldDB" id="A0A183T475"/>
<reference evidence="2 3" key="2">
    <citation type="submission" date="2018-11" db="EMBL/GenBank/DDBJ databases">
        <authorList>
            <consortium name="Pathogen Informatics"/>
        </authorList>
    </citation>
    <scope>NUCLEOTIDE SEQUENCE [LARGE SCALE GENOMIC DNA]</scope>
    <source>
        <strain evidence="2 3">NST_G2</strain>
    </source>
</reference>
<evidence type="ECO:0000256" key="1">
    <source>
        <dbReference type="SAM" id="MobiDB-lite"/>
    </source>
</evidence>
<protein>
    <submittedName>
        <fullName evidence="2 4">Uncharacterized protein</fullName>
    </submittedName>
</protein>
<evidence type="ECO:0000313" key="3">
    <source>
        <dbReference type="Proteomes" id="UP000275846"/>
    </source>
</evidence>
<organism evidence="4">
    <name type="scientific">Schistocephalus solidus</name>
    <name type="common">Tapeworm</name>
    <dbReference type="NCBI Taxonomy" id="70667"/>
    <lineage>
        <taxon>Eukaryota</taxon>
        <taxon>Metazoa</taxon>
        <taxon>Spiralia</taxon>
        <taxon>Lophotrochozoa</taxon>
        <taxon>Platyhelminthes</taxon>
        <taxon>Cestoda</taxon>
        <taxon>Eucestoda</taxon>
        <taxon>Diphyllobothriidea</taxon>
        <taxon>Diphyllobothriidae</taxon>
        <taxon>Schistocephalus</taxon>
    </lineage>
</organism>
<evidence type="ECO:0000313" key="4">
    <source>
        <dbReference type="WBParaSite" id="SSLN_0001170401-mRNA-1"/>
    </source>
</evidence>
<dbReference type="WBParaSite" id="SSLN_0001170401-mRNA-1">
    <property type="protein sequence ID" value="SSLN_0001170401-mRNA-1"/>
    <property type="gene ID" value="SSLN_0001170401"/>
</dbReference>
<dbReference type="EMBL" id="UYSU01036410">
    <property type="protein sequence ID" value="VDL97658.1"/>
    <property type="molecule type" value="Genomic_DNA"/>
</dbReference>
<gene>
    <name evidence="2" type="ORF">SSLN_LOCUS11273</name>
</gene>
<keyword evidence="3" id="KW-1185">Reference proteome</keyword>
<proteinExistence type="predicted"/>
<name>A0A183T475_SCHSO</name>
<dbReference type="Proteomes" id="UP000275846">
    <property type="component" value="Unassembled WGS sequence"/>
</dbReference>
<sequence length="171" mass="19092">MLFFPITARVVALELDRRDIKTGGARGEVRVNAAIVYFRTNEFTCNLLLPDPPRRSLTVKLSLSSQKMPRGSPRLVLLGLLVYDNARSCSHQFVTTGSLAEITMIMHCAVHHPLSPPSRGQKKLPQGHTHSPKRHQPPRLVHDGAVIILGNLHEELSHFVNALSDRFRPSI</sequence>
<reference evidence="4" key="1">
    <citation type="submission" date="2016-06" db="UniProtKB">
        <authorList>
            <consortium name="WormBaseParasite"/>
        </authorList>
    </citation>
    <scope>IDENTIFICATION</scope>
</reference>
<evidence type="ECO:0000313" key="2">
    <source>
        <dbReference type="EMBL" id="VDL97658.1"/>
    </source>
</evidence>